<dbReference type="InterPro" id="IPR020588">
    <property type="entry name" value="RecA_ATP-bd"/>
</dbReference>
<dbReference type="CDD" id="cd19491">
    <property type="entry name" value="XRCC3"/>
    <property type="match status" value="1"/>
</dbReference>
<evidence type="ECO:0008006" key="14">
    <source>
        <dbReference type="Google" id="ProtNLM"/>
    </source>
</evidence>
<dbReference type="Pfam" id="PF04427">
    <property type="entry name" value="Brix"/>
    <property type="match status" value="1"/>
</dbReference>
<keyword evidence="8" id="KW-0234">DNA repair</keyword>
<keyword evidence="6" id="KW-0227">DNA damage</keyword>
<dbReference type="AlphaFoldDB" id="A0A899FQ26"/>
<evidence type="ECO:0000313" key="13">
    <source>
        <dbReference type="Proteomes" id="UP000663699"/>
    </source>
</evidence>
<feature type="domain" description="RecA family profile 1" evidence="10">
    <location>
        <begin position="71"/>
        <end position="253"/>
    </location>
</feature>
<dbReference type="PANTHER" id="PTHR13634:SF0">
    <property type="entry name" value="RIBOSOME BIOGENESIS PROTEIN BRX1 HOMOLOG"/>
    <property type="match status" value="1"/>
</dbReference>
<evidence type="ECO:0000256" key="2">
    <source>
        <dbReference type="ARBA" id="ARBA00004604"/>
    </source>
</evidence>
<evidence type="ECO:0000259" key="11">
    <source>
        <dbReference type="PROSITE" id="PS50833"/>
    </source>
</evidence>
<dbReference type="EMBL" id="CP054540">
    <property type="protein sequence ID" value="QSL66050.1"/>
    <property type="molecule type" value="Genomic_DNA"/>
</dbReference>
<dbReference type="GO" id="GO:0006364">
    <property type="term" value="P:rRNA processing"/>
    <property type="evidence" value="ECO:0007669"/>
    <property type="project" value="InterPro"/>
</dbReference>
<evidence type="ECO:0000256" key="1">
    <source>
        <dbReference type="ARBA" id="ARBA00003439"/>
    </source>
</evidence>
<dbReference type="InterPro" id="IPR013632">
    <property type="entry name" value="Rad51_C"/>
</dbReference>
<evidence type="ECO:0000256" key="9">
    <source>
        <dbReference type="ARBA" id="ARBA00023242"/>
    </source>
</evidence>
<dbReference type="SMART" id="SM00879">
    <property type="entry name" value="Brix"/>
    <property type="match status" value="1"/>
</dbReference>
<accession>A0A899FQ26</accession>
<dbReference type="FunFam" id="3.40.50.10480:FF:000003">
    <property type="entry name" value="Ribosome biogenesis protein BRX1"/>
    <property type="match status" value="1"/>
</dbReference>
<dbReference type="PROSITE" id="PS50162">
    <property type="entry name" value="RECA_2"/>
    <property type="match status" value="1"/>
</dbReference>
<evidence type="ECO:0000256" key="5">
    <source>
        <dbReference type="ARBA" id="ARBA00022741"/>
    </source>
</evidence>
<evidence type="ECO:0000259" key="10">
    <source>
        <dbReference type="PROSITE" id="PS50162"/>
    </source>
</evidence>
<dbReference type="Proteomes" id="UP000663699">
    <property type="component" value="Chromosome 9"/>
</dbReference>
<dbReference type="GO" id="GO:0006310">
    <property type="term" value="P:DNA recombination"/>
    <property type="evidence" value="ECO:0007669"/>
    <property type="project" value="UniProtKB-ARBA"/>
</dbReference>
<dbReference type="PANTHER" id="PTHR13634">
    <property type="entry name" value="RIBOSOME BIOGENESIS PROTEIN BRIX"/>
    <property type="match status" value="1"/>
</dbReference>
<dbReference type="GO" id="GO:0005524">
    <property type="term" value="F:ATP binding"/>
    <property type="evidence" value="ECO:0007669"/>
    <property type="project" value="UniProtKB-KW"/>
</dbReference>
<dbReference type="Gene3D" id="3.40.50.300">
    <property type="entry name" value="P-loop containing nucleotide triphosphate hydrolases"/>
    <property type="match status" value="1"/>
</dbReference>
<dbReference type="InterPro" id="IPR027417">
    <property type="entry name" value="P-loop_NTPase"/>
</dbReference>
<dbReference type="GO" id="GO:0005730">
    <property type="term" value="C:nucleolus"/>
    <property type="evidence" value="ECO:0007669"/>
    <property type="project" value="UniProtKB-SubCell"/>
</dbReference>
<comment type="function">
    <text evidence="1">Required for biogenesis of the 60S ribosomal subunit.</text>
</comment>
<name>A0A899FQ26_9ASCO</name>
<comment type="subcellular location">
    <subcellularLocation>
        <location evidence="2">Nucleus</location>
        <location evidence="2">Nucleolus</location>
    </subcellularLocation>
</comment>
<evidence type="ECO:0000256" key="7">
    <source>
        <dbReference type="ARBA" id="ARBA00022840"/>
    </source>
</evidence>
<evidence type="ECO:0000256" key="3">
    <source>
        <dbReference type="ARBA" id="ARBA00006369"/>
    </source>
</evidence>
<protein>
    <recommendedName>
        <fullName evidence="14">Brix domain-containing protein</fullName>
    </recommendedName>
</protein>
<dbReference type="GO" id="GO:0140664">
    <property type="term" value="F:ATP-dependent DNA damage sensor activity"/>
    <property type="evidence" value="ECO:0007669"/>
    <property type="project" value="InterPro"/>
</dbReference>
<dbReference type="InterPro" id="IPR026532">
    <property type="entry name" value="BRX1"/>
</dbReference>
<dbReference type="InterPro" id="IPR007109">
    <property type="entry name" value="Brix"/>
</dbReference>
<dbReference type="PROSITE" id="PS50833">
    <property type="entry name" value="BRIX"/>
    <property type="match status" value="1"/>
</dbReference>
<dbReference type="SUPFAM" id="SSF52954">
    <property type="entry name" value="Class II aaRS ABD-related"/>
    <property type="match status" value="1"/>
</dbReference>
<dbReference type="GO" id="GO:0006281">
    <property type="term" value="P:DNA repair"/>
    <property type="evidence" value="ECO:0007669"/>
    <property type="project" value="UniProtKB-KW"/>
</dbReference>
<dbReference type="OrthoDB" id="1638493at2759"/>
<reference evidence="12" key="1">
    <citation type="submission" date="2020-06" db="EMBL/GenBank/DDBJ databases">
        <title>Genomes of multiple members of Pneumocystis genus reveal paths to human pathogen Pneumocystis jirovecii.</title>
        <authorList>
            <person name="Cisse O.H."/>
            <person name="Ma L."/>
            <person name="Dekker J."/>
            <person name="Khil P."/>
            <person name="Jo J."/>
            <person name="Brenchley J."/>
            <person name="Blair R."/>
            <person name="Pahar B."/>
            <person name="Chabe M."/>
            <person name="Van Rompay K.A."/>
            <person name="Keesler R."/>
            <person name="Sukura A."/>
            <person name="Hirsch V."/>
            <person name="Kutty G."/>
            <person name="Liu Y."/>
            <person name="Peng L."/>
            <person name="Chen J."/>
            <person name="Song J."/>
            <person name="Weissenbacher-Lang C."/>
            <person name="Xu J."/>
            <person name="Upham N.S."/>
            <person name="Stajich J.E."/>
            <person name="Cuomo C.A."/>
            <person name="Cushion M.T."/>
            <person name="Kovacs J.A."/>
        </authorList>
    </citation>
    <scope>NUCLEOTIDE SEQUENCE</scope>
    <source>
        <strain evidence="12">2A</strain>
    </source>
</reference>
<dbReference type="InterPro" id="IPR047348">
    <property type="entry name" value="XRCC3-like_C"/>
</dbReference>
<dbReference type="GO" id="GO:0061982">
    <property type="term" value="P:meiosis I cell cycle process"/>
    <property type="evidence" value="ECO:0007669"/>
    <property type="project" value="UniProtKB-ARBA"/>
</dbReference>
<comment type="similarity">
    <text evidence="3">Belongs to the BRX1 family.</text>
</comment>
<evidence type="ECO:0000256" key="4">
    <source>
        <dbReference type="ARBA" id="ARBA00022517"/>
    </source>
</evidence>
<dbReference type="SUPFAM" id="SSF52540">
    <property type="entry name" value="P-loop containing nucleoside triphosphate hydrolases"/>
    <property type="match status" value="1"/>
</dbReference>
<evidence type="ECO:0000313" key="12">
    <source>
        <dbReference type="EMBL" id="QSL66050.1"/>
    </source>
</evidence>
<keyword evidence="5" id="KW-0547">Nucleotide-binding</keyword>
<dbReference type="Gene3D" id="3.40.50.10480">
    <property type="entry name" value="Probable brix-domain ribosomal biogenesis protein"/>
    <property type="match status" value="1"/>
</dbReference>
<keyword evidence="13" id="KW-1185">Reference proteome</keyword>
<keyword evidence="9" id="KW-0539">Nucleus</keyword>
<organism evidence="12 13">
    <name type="scientific">Pneumocystis wakefieldiae</name>
    <dbReference type="NCBI Taxonomy" id="38082"/>
    <lineage>
        <taxon>Eukaryota</taxon>
        <taxon>Fungi</taxon>
        <taxon>Dikarya</taxon>
        <taxon>Ascomycota</taxon>
        <taxon>Taphrinomycotina</taxon>
        <taxon>Pneumocystomycetes</taxon>
        <taxon>Pneumocystaceae</taxon>
        <taxon>Pneumocystis</taxon>
    </lineage>
</organism>
<dbReference type="GO" id="GO:0019843">
    <property type="term" value="F:rRNA binding"/>
    <property type="evidence" value="ECO:0007669"/>
    <property type="project" value="InterPro"/>
</dbReference>
<gene>
    <name evidence="12" type="ORF">MERGE_003187</name>
</gene>
<keyword evidence="4" id="KW-0690">Ribosome biogenesis</keyword>
<keyword evidence="7" id="KW-0067">ATP-binding</keyword>
<proteinExistence type="inferred from homology"/>
<dbReference type="GO" id="GO:0003677">
    <property type="term" value="F:DNA binding"/>
    <property type="evidence" value="ECO:0007669"/>
    <property type="project" value="InterPro"/>
</dbReference>
<dbReference type="GO" id="GO:0000027">
    <property type="term" value="P:ribosomal large subunit assembly"/>
    <property type="evidence" value="ECO:0007669"/>
    <property type="project" value="TreeGrafter"/>
</dbReference>
<sequence>MDLFQTCPNIKCNENTYLALEKEKLSTLDLLTLDPLDISKRTSIKMAEIQELIDKIIHESIPKKKVYSWDRIQFFTTGDKIIDKVFSGGIPLGHVLEVAGESGTGKSQFCMQLCLTVQLPRELGGLDKNAIYISTETGLSTKRFFQMAKSFQKRIKIHDPNLEEQNHILQFQLPIAMERYNIGLIVLDNIATHFRAEYDVSNIYYQADKTSNPAIKSGLIDLVNRSRDLARLGAQLRLLAEKYQCAVIVINQVSDKIRKDTMTLFDYNYQGAWFQGWKHDEYSCKVPSLGFVWSNNIHARILLLRSTLYQEAFYKYHTQKKGKKPSEELSKHDLNIEQDVYDKGIVEKLDDPTGFKKIRQKVLVLSSRGTTFRQRHLMKDLADMLPHSKKDTKFDMKSKLYHLNEAAELYNCNNILFFEARKHQDLYIWMAKVPNGPTIKFHVQNVHTMDDLHLTGNCLKGSRPILSFDAGFDAEPHMRLIKELFSHIFGVPKGARRSKPFIDHVVTFSIADNKIWFRNYQIVEKTEGGKEFFHSDVDMSLVEIGPRFVMTAICILEGSFGGPVIYENKEFISPSRIRSLIKRKKSSKYKDRQSANIRKFIKKKESVLPKDPLNNSILFKDVLITKS</sequence>
<feature type="domain" description="Brix" evidence="11">
    <location>
        <begin position="360"/>
        <end position="561"/>
    </location>
</feature>
<evidence type="ECO:0000256" key="6">
    <source>
        <dbReference type="ARBA" id="ARBA00022763"/>
    </source>
</evidence>
<evidence type="ECO:0000256" key="8">
    <source>
        <dbReference type="ARBA" id="ARBA00023204"/>
    </source>
</evidence>
<dbReference type="Pfam" id="PF08423">
    <property type="entry name" value="Rad51"/>
    <property type="match status" value="1"/>
</dbReference>